<name>A0A7W7PHT0_STRNE</name>
<comment type="catalytic activity">
    <reaction evidence="6">
        <text>Couples ATP hydrolysis with the unwinding of duplex DNA by translocating in the 3'-5' direction.</text>
        <dbReference type="EC" id="5.6.2.4"/>
    </reaction>
</comment>
<sequence length="608" mass="65349">MVRTDLEELLSTLPVPDGALGALEFATADEMEQVVRHATVANTAVQQLLDVLHPYLPPAPPSTPKRPAAFMREPGAAVEAAVVYAPPPPARSARPVRRSTAGGSGLAATGEQDAIVEGTEAGDDLVVEAGAGTGKTTTLKMAAAVVKGPCLYLAYNRSIAAEARKSFPSGVDCRTAHSLAFRAVGAAYGGRLGVRVHAERTAQLLRILEPLRVNQEIVLSPRTLARLATEAVDSFCHSDAEEVRARHVPRLEGTTPQEMEALRAEVLPHARRLWEETQQVDSPHWFTHDYYLKLWALTRPELPYSTLMLDEAQDSNPVVASLVLGQDAQRIAVGDSSQSIYGWRGATNAMAGWPGKRLQLTQSWRFGPAIAEEANAWLAQIEGSIQLSGNPALDSQVLTNALDHAPDAILCYTNIGTVDHAMSLMQAGLRPALVGGGQHIRGLAEAAIQLQAGKPASHRELLAFSSWDQLREFTRTEAAGSDLKAFVTLIDTYTPEIVIQAVNGLVEEQRAGIILSTAHKAKGREWGTVYVASDFPSPRSGEDGVLDPPTREKAMLGYVTVTRAKSTLDNHGLAWIHQCADGPERRAAALDTPAATDGRLPTIPTRLR</sequence>
<evidence type="ECO:0000256" key="6">
    <source>
        <dbReference type="ARBA" id="ARBA00034617"/>
    </source>
</evidence>
<dbReference type="Proteomes" id="UP000556436">
    <property type="component" value="Unassembled WGS sequence"/>
</dbReference>
<accession>A0A7W7PHT0</accession>
<keyword evidence="1" id="KW-0547">Nucleotide-binding</keyword>
<dbReference type="InterPro" id="IPR014017">
    <property type="entry name" value="DNA_helicase_UvrD-like_C"/>
</dbReference>
<evidence type="ECO:0000259" key="11">
    <source>
        <dbReference type="Pfam" id="PF13361"/>
    </source>
</evidence>
<evidence type="ECO:0000256" key="3">
    <source>
        <dbReference type="ARBA" id="ARBA00022806"/>
    </source>
</evidence>
<dbReference type="Gene3D" id="3.40.50.300">
    <property type="entry name" value="P-loop containing nucleotide triphosphate hydrolases"/>
    <property type="match status" value="2"/>
</dbReference>
<protein>
    <recommendedName>
        <fullName evidence="7">DNA 3'-5' helicase</fullName>
        <ecNumber evidence="7">5.6.2.4</ecNumber>
    </recommendedName>
</protein>
<dbReference type="GO" id="GO:0031297">
    <property type="term" value="P:replication fork processing"/>
    <property type="evidence" value="ECO:0007669"/>
    <property type="project" value="TreeGrafter"/>
</dbReference>
<dbReference type="EMBL" id="JACHJG010000019">
    <property type="protein sequence ID" value="MBB4890389.1"/>
    <property type="molecule type" value="Genomic_DNA"/>
</dbReference>
<dbReference type="SUPFAM" id="SSF52540">
    <property type="entry name" value="P-loop containing nucleoside triphosphate hydrolases"/>
    <property type="match status" value="1"/>
</dbReference>
<dbReference type="AlphaFoldDB" id="A0A7W7PHT0"/>
<dbReference type="GO" id="GO:0043138">
    <property type="term" value="F:3'-5' DNA helicase activity"/>
    <property type="evidence" value="ECO:0007669"/>
    <property type="project" value="UniProtKB-EC"/>
</dbReference>
<evidence type="ECO:0000313" key="13">
    <source>
        <dbReference type="Proteomes" id="UP000556436"/>
    </source>
</evidence>
<dbReference type="GO" id="GO:0005524">
    <property type="term" value="F:ATP binding"/>
    <property type="evidence" value="ECO:0007669"/>
    <property type="project" value="UniProtKB-KW"/>
</dbReference>
<organism evidence="12 13">
    <name type="scientific">Streptomyces netropsis</name>
    <name type="common">Streptoverticillium netropsis</name>
    <dbReference type="NCBI Taxonomy" id="55404"/>
    <lineage>
        <taxon>Bacteria</taxon>
        <taxon>Bacillati</taxon>
        <taxon>Actinomycetota</taxon>
        <taxon>Actinomycetes</taxon>
        <taxon>Kitasatosporales</taxon>
        <taxon>Streptomycetaceae</taxon>
        <taxon>Streptomyces</taxon>
    </lineage>
</organism>
<comment type="caution">
    <text evidence="12">The sequence shown here is derived from an EMBL/GenBank/DDBJ whole genome shotgun (WGS) entry which is preliminary data.</text>
</comment>
<evidence type="ECO:0000259" key="10">
    <source>
        <dbReference type="Pfam" id="PF00580"/>
    </source>
</evidence>
<dbReference type="GO" id="GO:0016787">
    <property type="term" value="F:hydrolase activity"/>
    <property type="evidence" value="ECO:0007669"/>
    <property type="project" value="UniProtKB-KW"/>
</dbReference>
<feature type="domain" description="UvrD-like helicase ATP-binding" evidence="10">
    <location>
        <begin position="303"/>
        <end position="348"/>
    </location>
</feature>
<dbReference type="GO" id="GO:0003677">
    <property type="term" value="F:DNA binding"/>
    <property type="evidence" value="ECO:0007669"/>
    <property type="project" value="InterPro"/>
</dbReference>
<gene>
    <name evidence="12" type="ORF">FHS38_006474</name>
</gene>
<feature type="compositionally biased region" description="Low complexity" evidence="9">
    <location>
        <begin position="98"/>
        <end position="109"/>
    </location>
</feature>
<evidence type="ECO:0000256" key="2">
    <source>
        <dbReference type="ARBA" id="ARBA00022801"/>
    </source>
</evidence>
<evidence type="ECO:0000256" key="1">
    <source>
        <dbReference type="ARBA" id="ARBA00022741"/>
    </source>
</evidence>
<dbReference type="GO" id="GO:0000724">
    <property type="term" value="P:double-strand break repair via homologous recombination"/>
    <property type="evidence" value="ECO:0007669"/>
    <property type="project" value="TreeGrafter"/>
</dbReference>
<keyword evidence="4" id="KW-0067">ATP-binding</keyword>
<feature type="domain" description="UvrD-like helicase C-terminal" evidence="11">
    <location>
        <begin position="510"/>
        <end position="568"/>
    </location>
</feature>
<dbReference type="EC" id="5.6.2.4" evidence="7"/>
<proteinExistence type="predicted"/>
<dbReference type="InterPro" id="IPR000212">
    <property type="entry name" value="DNA_helicase_UvrD/REP"/>
</dbReference>
<comment type="catalytic activity">
    <reaction evidence="8">
        <text>ATP + H2O = ADP + phosphate + H(+)</text>
        <dbReference type="Rhea" id="RHEA:13065"/>
        <dbReference type="ChEBI" id="CHEBI:15377"/>
        <dbReference type="ChEBI" id="CHEBI:15378"/>
        <dbReference type="ChEBI" id="CHEBI:30616"/>
        <dbReference type="ChEBI" id="CHEBI:43474"/>
        <dbReference type="ChEBI" id="CHEBI:456216"/>
        <dbReference type="EC" id="5.6.2.4"/>
    </reaction>
</comment>
<evidence type="ECO:0000256" key="8">
    <source>
        <dbReference type="ARBA" id="ARBA00048988"/>
    </source>
</evidence>
<dbReference type="Pfam" id="PF13361">
    <property type="entry name" value="UvrD_C"/>
    <property type="match status" value="1"/>
</dbReference>
<dbReference type="InterPro" id="IPR014016">
    <property type="entry name" value="UvrD-like_ATP-bd"/>
</dbReference>
<evidence type="ECO:0000313" key="12">
    <source>
        <dbReference type="EMBL" id="MBB4890389.1"/>
    </source>
</evidence>
<dbReference type="PANTHER" id="PTHR11070:SF30">
    <property type="entry name" value="F-BOX DNA HELICASE 1"/>
    <property type="match status" value="1"/>
</dbReference>
<keyword evidence="5" id="KW-0413">Isomerase</keyword>
<evidence type="ECO:0000256" key="7">
    <source>
        <dbReference type="ARBA" id="ARBA00034808"/>
    </source>
</evidence>
<keyword evidence="2" id="KW-0378">Hydrolase</keyword>
<dbReference type="InterPro" id="IPR027417">
    <property type="entry name" value="P-loop_NTPase"/>
</dbReference>
<dbReference type="Pfam" id="PF00580">
    <property type="entry name" value="UvrD-helicase"/>
    <property type="match status" value="1"/>
</dbReference>
<keyword evidence="3" id="KW-0347">Helicase</keyword>
<feature type="region of interest" description="Disordered" evidence="9">
    <location>
        <begin position="89"/>
        <end position="109"/>
    </location>
</feature>
<dbReference type="PANTHER" id="PTHR11070">
    <property type="entry name" value="UVRD / RECB / PCRA DNA HELICASE FAMILY MEMBER"/>
    <property type="match status" value="1"/>
</dbReference>
<evidence type="ECO:0000256" key="9">
    <source>
        <dbReference type="SAM" id="MobiDB-lite"/>
    </source>
</evidence>
<reference evidence="12 13" key="1">
    <citation type="submission" date="2020-08" db="EMBL/GenBank/DDBJ databases">
        <title>Genomic Encyclopedia of Type Strains, Phase III (KMG-III): the genomes of soil and plant-associated and newly described type strains.</title>
        <authorList>
            <person name="Whitman W."/>
        </authorList>
    </citation>
    <scope>NUCLEOTIDE SEQUENCE [LARGE SCALE GENOMIC DNA]</scope>
    <source>
        <strain evidence="12 13">CECT 3265</strain>
    </source>
</reference>
<evidence type="ECO:0000256" key="4">
    <source>
        <dbReference type="ARBA" id="ARBA00022840"/>
    </source>
</evidence>
<evidence type="ECO:0000256" key="5">
    <source>
        <dbReference type="ARBA" id="ARBA00023235"/>
    </source>
</evidence>
<dbReference type="RefSeq" id="WP_221495613.1">
    <property type="nucleotide sequence ID" value="NZ_BMRW01000017.1"/>
</dbReference>
<keyword evidence="13" id="KW-1185">Reference proteome</keyword>